<evidence type="ECO:0000256" key="5">
    <source>
        <dbReference type="ARBA" id="ARBA00022960"/>
    </source>
</evidence>
<name>A0A7C4UB16_UNCW3</name>
<comment type="caution">
    <text evidence="9">The sequence shown here is derived from an EMBL/GenBank/DDBJ whole genome shotgun (WGS) entry which is preliminary data.</text>
</comment>
<proteinExistence type="inferred from homology"/>
<evidence type="ECO:0000256" key="2">
    <source>
        <dbReference type="ARBA" id="ARBA00007776"/>
    </source>
</evidence>
<evidence type="ECO:0000256" key="7">
    <source>
        <dbReference type="ARBA" id="ARBA00023136"/>
    </source>
</evidence>
<feature type="transmembrane region" description="Helical" evidence="8">
    <location>
        <begin position="123"/>
        <end position="148"/>
    </location>
</feature>
<evidence type="ECO:0000256" key="3">
    <source>
        <dbReference type="ARBA" id="ARBA00022475"/>
    </source>
</evidence>
<feature type="transmembrane region" description="Helical" evidence="8">
    <location>
        <begin position="91"/>
        <end position="111"/>
    </location>
</feature>
<comment type="similarity">
    <text evidence="2">Belongs to the MreD family.</text>
</comment>
<accession>A0A7C4UB16</accession>
<evidence type="ECO:0000313" key="9">
    <source>
        <dbReference type="EMBL" id="HGW92271.1"/>
    </source>
</evidence>
<comment type="subcellular location">
    <subcellularLocation>
        <location evidence="1">Cell membrane</location>
        <topology evidence="1">Multi-pass membrane protein</topology>
    </subcellularLocation>
</comment>
<keyword evidence="4 8" id="KW-0812">Transmembrane</keyword>
<dbReference type="Pfam" id="PF04093">
    <property type="entry name" value="MreD"/>
    <property type="match status" value="1"/>
</dbReference>
<dbReference type="GO" id="GO:0005886">
    <property type="term" value="C:plasma membrane"/>
    <property type="evidence" value="ECO:0007669"/>
    <property type="project" value="UniProtKB-SubCell"/>
</dbReference>
<evidence type="ECO:0000256" key="1">
    <source>
        <dbReference type="ARBA" id="ARBA00004651"/>
    </source>
</evidence>
<dbReference type="EMBL" id="DTHG01000086">
    <property type="protein sequence ID" value="HGW92271.1"/>
    <property type="molecule type" value="Genomic_DNA"/>
</dbReference>
<feature type="transmembrane region" description="Helical" evidence="8">
    <location>
        <begin position="68"/>
        <end position="85"/>
    </location>
</feature>
<dbReference type="AlphaFoldDB" id="A0A7C4UB16"/>
<protein>
    <submittedName>
        <fullName evidence="9">Uncharacterized protein</fullName>
    </submittedName>
</protein>
<reference evidence="9" key="1">
    <citation type="journal article" date="2020" name="mSystems">
        <title>Genome- and Community-Level Interaction Insights into Carbon Utilization and Element Cycling Functions of Hydrothermarchaeota in Hydrothermal Sediment.</title>
        <authorList>
            <person name="Zhou Z."/>
            <person name="Liu Y."/>
            <person name="Xu W."/>
            <person name="Pan J."/>
            <person name="Luo Z.H."/>
            <person name="Li M."/>
        </authorList>
    </citation>
    <scope>NUCLEOTIDE SEQUENCE [LARGE SCALE GENOMIC DNA]</scope>
    <source>
        <strain evidence="9">SpSt-780</strain>
    </source>
</reference>
<keyword evidence="7 8" id="KW-0472">Membrane</keyword>
<sequence length="154" mass="18130">MKKFIVFFLILSPILDLSFIDNLSIFGTKPLFILNALYLFSLNFNPYLSLFISFLSGFIYDIFSPQRFGIHIFVFTTLSYFLILAKNKIYWSSISSLFFILITSFFSRFIIEFPFSFNLKGILNFIFKSLFLGTIYNTFIGFVSIIFIKKKYET</sequence>
<keyword evidence="5" id="KW-0133">Cell shape</keyword>
<evidence type="ECO:0000256" key="8">
    <source>
        <dbReference type="SAM" id="Phobius"/>
    </source>
</evidence>
<dbReference type="InterPro" id="IPR007227">
    <property type="entry name" value="Cell_shape_determining_MreD"/>
</dbReference>
<evidence type="ECO:0000256" key="6">
    <source>
        <dbReference type="ARBA" id="ARBA00022989"/>
    </source>
</evidence>
<evidence type="ECO:0000256" key="4">
    <source>
        <dbReference type="ARBA" id="ARBA00022692"/>
    </source>
</evidence>
<keyword evidence="3" id="KW-1003">Cell membrane</keyword>
<keyword evidence="6 8" id="KW-1133">Transmembrane helix</keyword>
<gene>
    <name evidence="9" type="ORF">ENV67_07015</name>
</gene>
<dbReference type="GO" id="GO:0008360">
    <property type="term" value="P:regulation of cell shape"/>
    <property type="evidence" value="ECO:0007669"/>
    <property type="project" value="UniProtKB-KW"/>
</dbReference>
<organism evidence="9">
    <name type="scientific">candidate division WOR-3 bacterium</name>
    <dbReference type="NCBI Taxonomy" id="2052148"/>
    <lineage>
        <taxon>Bacteria</taxon>
        <taxon>Bacteria division WOR-3</taxon>
    </lineage>
</organism>